<dbReference type="SUPFAM" id="SSF51419">
    <property type="entry name" value="PLP-binding barrel"/>
    <property type="match status" value="1"/>
</dbReference>
<organism evidence="4 7">
    <name type="scientific">Winslowiella iniecta</name>
    <dbReference type="NCBI Taxonomy" id="1560201"/>
    <lineage>
        <taxon>Bacteria</taxon>
        <taxon>Pseudomonadati</taxon>
        <taxon>Pseudomonadota</taxon>
        <taxon>Gammaproteobacteria</taxon>
        <taxon>Enterobacterales</taxon>
        <taxon>Erwiniaceae</taxon>
        <taxon>Winslowiella</taxon>
    </lineage>
</organism>
<dbReference type="PANTHER" id="PTHR28004:SF2">
    <property type="entry name" value="D-SERINE DEHYDRATASE"/>
    <property type="match status" value="1"/>
</dbReference>
<dbReference type="Pfam" id="PF14031">
    <property type="entry name" value="D-ser_dehydrat"/>
    <property type="match status" value="1"/>
</dbReference>
<keyword evidence="2" id="KW-0456">Lyase</keyword>
<dbReference type="InterPro" id="IPR026956">
    <property type="entry name" value="D-ser_dehydrat-like_dom"/>
</dbReference>
<dbReference type="InterPro" id="IPR051466">
    <property type="entry name" value="D-amino_acid_metab_enzyme"/>
</dbReference>
<dbReference type="InterPro" id="IPR042208">
    <property type="entry name" value="D-ser_dehydrat-like_sf"/>
</dbReference>
<dbReference type="GO" id="GO:0008721">
    <property type="term" value="F:D-serine ammonia-lyase activity"/>
    <property type="evidence" value="ECO:0007669"/>
    <property type="project" value="TreeGrafter"/>
</dbReference>
<dbReference type="Proteomes" id="UP000037088">
    <property type="component" value="Unassembled WGS sequence"/>
</dbReference>
<keyword evidence="7" id="KW-1185">Reference proteome</keyword>
<reference evidence="6 7" key="1">
    <citation type="journal article" date="2015" name="Int. J. Syst. Evol. Microbiol.">
        <title>Erwinia iniecta sp. nov., isolated from Russian wheat aphids (Diuraphis noxia).</title>
        <authorList>
            <person name="Campillo T."/>
            <person name="Luna E."/>
            <person name="Portier P."/>
            <person name="Fischer-Le Saux M."/>
            <person name="Lapitan N."/>
            <person name="Tisserat N.A."/>
            <person name="Leach J.E."/>
        </authorList>
    </citation>
    <scope>NUCLEOTIDE SEQUENCE [LARGE SCALE GENOMIC DNA]</scope>
    <source>
        <strain evidence="4 7">B120</strain>
        <strain evidence="5 6">B149</strain>
    </source>
</reference>
<evidence type="ECO:0000313" key="6">
    <source>
        <dbReference type="Proteomes" id="UP000036851"/>
    </source>
</evidence>
<gene>
    <name evidence="4" type="ORF">NG42_09485</name>
    <name evidence="5" type="ORF">NG43_02855</name>
</gene>
<dbReference type="EMBL" id="JRXE01000011">
    <property type="protein sequence ID" value="KOC90351.1"/>
    <property type="molecule type" value="Genomic_DNA"/>
</dbReference>
<protein>
    <recommendedName>
        <fullName evidence="3">D-serine dehydratase-like domain-containing protein</fullName>
    </recommendedName>
</protein>
<dbReference type="Pfam" id="PF01168">
    <property type="entry name" value="Ala_racemase_N"/>
    <property type="match status" value="1"/>
</dbReference>
<dbReference type="Proteomes" id="UP000036851">
    <property type="component" value="Unassembled WGS sequence"/>
</dbReference>
<dbReference type="AlphaFoldDB" id="A0A0L7T595"/>
<accession>A0A0L7T595</accession>
<comment type="similarity">
    <text evidence="1">Belongs to the DSD1 family.</text>
</comment>
<feature type="domain" description="D-serine dehydratase-like" evidence="3">
    <location>
        <begin position="217"/>
        <end position="299"/>
    </location>
</feature>
<dbReference type="EMBL" id="JRXF01000003">
    <property type="protein sequence ID" value="KOC94862.1"/>
    <property type="molecule type" value="Genomic_DNA"/>
</dbReference>
<dbReference type="STRING" id="1560201.NG42_09485"/>
<dbReference type="PANTHER" id="PTHR28004">
    <property type="entry name" value="ZGC:162816-RELATED"/>
    <property type="match status" value="1"/>
</dbReference>
<comment type="caution">
    <text evidence="4">The sequence shown here is derived from an EMBL/GenBank/DDBJ whole genome shotgun (WGS) entry which is preliminary data.</text>
</comment>
<evidence type="ECO:0000256" key="2">
    <source>
        <dbReference type="ARBA" id="ARBA00023239"/>
    </source>
</evidence>
<dbReference type="InterPro" id="IPR029066">
    <property type="entry name" value="PLP-binding_barrel"/>
</dbReference>
<name>A0A0L7T595_9GAMM</name>
<evidence type="ECO:0000313" key="5">
    <source>
        <dbReference type="EMBL" id="KOC94862.1"/>
    </source>
</evidence>
<dbReference type="SMART" id="SM01119">
    <property type="entry name" value="D-ser_dehydrat"/>
    <property type="match status" value="1"/>
</dbReference>
<dbReference type="Gene3D" id="2.40.37.20">
    <property type="entry name" value="D-serine dehydratase-like domain"/>
    <property type="match status" value="1"/>
</dbReference>
<proteinExistence type="inferred from homology"/>
<dbReference type="GO" id="GO:0036088">
    <property type="term" value="P:D-serine catabolic process"/>
    <property type="evidence" value="ECO:0007669"/>
    <property type="project" value="TreeGrafter"/>
</dbReference>
<dbReference type="PATRIC" id="fig|1560201.3.peg.2022"/>
<evidence type="ECO:0000313" key="4">
    <source>
        <dbReference type="EMBL" id="KOC90351.1"/>
    </source>
</evidence>
<evidence type="ECO:0000256" key="1">
    <source>
        <dbReference type="ARBA" id="ARBA00005323"/>
    </source>
</evidence>
<sequence length="314" mass="34623">MPHVKTHRSPWITQFLVAKGVTAFKAATPREVEMVLESGAPEVIWAYPTTNTAAISRVIKAAIAYPKAQVTGLVDSDKSLEIWLKLLSEQPGLTITLRVDLDPGLGRTGMPITDVALELAERVQAQGKFAGWHIYDGHLKDLDVATREQQFLNLKREVDALFARASQHGMSLDVIGGGSYTYPFWARHTQARVSPGSWTFSSCQHHTDLKDQEWQVGAYVLSTALSTRAGTVTLDAGSKAIAPDIPMTKRFTGADLILDVKEEHSVIIDADVKPGDQLALVPRHACTTTYLYRRALVLGKDGEWSYRDQLGCER</sequence>
<evidence type="ECO:0000313" key="7">
    <source>
        <dbReference type="Proteomes" id="UP000037088"/>
    </source>
</evidence>
<dbReference type="InterPro" id="IPR001608">
    <property type="entry name" value="Ala_racemase_N"/>
</dbReference>
<evidence type="ECO:0000259" key="3">
    <source>
        <dbReference type="SMART" id="SM01119"/>
    </source>
</evidence>
<dbReference type="Gene3D" id="3.20.20.10">
    <property type="entry name" value="Alanine racemase"/>
    <property type="match status" value="1"/>
</dbReference>